<dbReference type="SUPFAM" id="SSF103473">
    <property type="entry name" value="MFS general substrate transporter"/>
    <property type="match status" value="2"/>
</dbReference>
<dbReference type="GO" id="GO:0015031">
    <property type="term" value="P:protein transport"/>
    <property type="evidence" value="ECO:0007669"/>
    <property type="project" value="UniProtKB-KW"/>
</dbReference>
<keyword evidence="5" id="KW-0571">Peptide transport</keyword>
<evidence type="ECO:0000256" key="9">
    <source>
        <dbReference type="RuleBase" id="RU003755"/>
    </source>
</evidence>
<evidence type="ECO:0000256" key="3">
    <source>
        <dbReference type="ARBA" id="ARBA00022475"/>
    </source>
</evidence>
<keyword evidence="6" id="KW-0653">Protein transport</keyword>
<protein>
    <submittedName>
        <fullName evidence="11">Di/tripeptide permease YjdL</fullName>
    </submittedName>
</protein>
<dbReference type="InterPro" id="IPR036259">
    <property type="entry name" value="MFS_trans_sf"/>
</dbReference>
<evidence type="ECO:0000256" key="2">
    <source>
        <dbReference type="ARBA" id="ARBA00022448"/>
    </source>
</evidence>
<name>A0A2X3C819_KLEPN</name>
<keyword evidence="4 9" id="KW-0812">Transmembrane</keyword>
<evidence type="ECO:0000256" key="1">
    <source>
        <dbReference type="ARBA" id="ARBA00004651"/>
    </source>
</evidence>
<evidence type="ECO:0000313" key="11">
    <source>
        <dbReference type="EMBL" id="SQC09051.1"/>
    </source>
</evidence>
<proteinExistence type="inferred from homology"/>
<dbReference type="CDD" id="cd17346">
    <property type="entry name" value="MFS_DtpA_like"/>
    <property type="match status" value="1"/>
</dbReference>
<dbReference type="PANTHER" id="PTHR23517:SF15">
    <property type="entry name" value="PROTON-DEPENDENT OLIGOPEPTIDE FAMILY TRANSPORT PROTEIN"/>
    <property type="match status" value="1"/>
</dbReference>
<evidence type="ECO:0000256" key="7">
    <source>
        <dbReference type="ARBA" id="ARBA00022989"/>
    </source>
</evidence>
<dbReference type="AlphaFoldDB" id="A0A2X3C819"/>
<dbReference type="PANTHER" id="PTHR23517">
    <property type="entry name" value="RESISTANCE PROTEIN MDTM, PUTATIVE-RELATED-RELATED"/>
    <property type="match status" value="1"/>
</dbReference>
<evidence type="ECO:0000256" key="6">
    <source>
        <dbReference type="ARBA" id="ARBA00022927"/>
    </source>
</evidence>
<evidence type="ECO:0000256" key="10">
    <source>
        <dbReference type="SAM" id="Phobius"/>
    </source>
</evidence>
<feature type="transmembrane region" description="Helical" evidence="10">
    <location>
        <begin position="373"/>
        <end position="392"/>
    </location>
</feature>
<keyword evidence="8 10" id="KW-0472">Membrane</keyword>
<keyword evidence="3" id="KW-1003">Cell membrane</keyword>
<dbReference type="InterPro" id="IPR005279">
    <property type="entry name" value="Dipep/tripep_permease"/>
</dbReference>
<feature type="transmembrane region" description="Helical" evidence="10">
    <location>
        <begin position="179"/>
        <end position="197"/>
    </location>
</feature>
<organism evidence="11 12">
    <name type="scientific">Klebsiella pneumoniae</name>
    <dbReference type="NCBI Taxonomy" id="573"/>
    <lineage>
        <taxon>Bacteria</taxon>
        <taxon>Pseudomonadati</taxon>
        <taxon>Pseudomonadota</taxon>
        <taxon>Gammaproteobacteria</taxon>
        <taxon>Enterobacterales</taxon>
        <taxon>Enterobacteriaceae</taxon>
        <taxon>Klebsiella/Raoultella group</taxon>
        <taxon>Klebsiella</taxon>
        <taxon>Klebsiella pneumoniae complex</taxon>
    </lineage>
</organism>
<keyword evidence="7 10" id="KW-1133">Transmembrane helix</keyword>
<dbReference type="InterPro" id="IPR018456">
    <property type="entry name" value="PTR2_symporter_CS"/>
</dbReference>
<dbReference type="InterPro" id="IPR050171">
    <property type="entry name" value="MFS_Transporters"/>
</dbReference>
<dbReference type="InterPro" id="IPR000109">
    <property type="entry name" value="POT_fam"/>
</dbReference>
<dbReference type="Pfam" id="PF00854">
    <property type="entry name" value="PTR2"/>
    <property type="match status" value="1"/>
</dbReference>
<comment type="similarity">
    <text evidence="9">Belongs to the major facilitator superfamily. Proton-dependent oligopeptide transporter (POT/PTR) (TC 2.A.17) family.</text>
</comment>
<dbReference type="Gene3D" id="1.20.1250.20">
    <property type="entry name" value="MFS general substrate transporter like domains"/>
    <property type="match status" value="1"/>
</dbReference>
<evidence type="ECO:0000256" key="8">
    <source>
        <dbReference type="ARBA" id="ARBA00023136"/>
    </source>
</evidence>
<evidence type="ECO:0000313" key="12">
    <source>
        <dbReference type="Proteomes" id="UP000251088"/>
    </source>
</evidence>
<dbReference type="GO" id="GO:1904680">
    <property type="term" value="F:peptide transmembrane transporter activity"/>
    <property type="evidence" value="ECO:0007669"/>
    <property type="project" value="InterPro"/>
</dbReference>
<feature type="transmembrane region" description="Helical" evidence="10">
    <location>
        <begin position="123"/>
        <end position="144"/>
    </location>
</feature>
<feature type="transmembrane region" description="Helical" evidence="10">
    <location>
        <begin position="53"/>
        <end position="77"/>
    </location>
</feature>
<feature type="transmembrane region" description="Helical" evidence="10">
    <location>
        <begin position="15"/>
        <end position="32"/>
    </location>
</feature>
<dbReference type="PROSITE" id="PS01023">
    <property type="entry name" value="PTR2_2"/>
    <property type="match status" value="1"/>
</dbReference>
<feature type="transmembrane region" description="Helical" evidence="10">
    <location>
        <begin position="83"/>
        <end position="102"/>
    </location>
</feature>
<evidence type="ECO:0000256" key="5">
    <source>
        <dbReference type="ARBA" id="ARBA00022856"/>
    </source>
</evidence>
<feature type="transmembrane region" description="Helical" evidence="10">
    <location>
        <begin position="224"/>
        <end position="245"/>
    </location>
</feature>
<feature type="transmembrane region" description="Helical" evidence="10">
    <location>
        <begin position="289"/>
        <end position="311"/>
    </location>
</feature>
<keyword evidence="2 9" id="KW-0813">Transport</keyword>
<dbReference type="GO" id="GO:0005886">
    <property type="term" value="C:plasma membrane"/>
    <property type="evidence" value="ECO:0007669"/>
    <property type="project" value="UniProtKB-SubCell"/>
</dbReference>
<dbReference type="NCBIfam" id="TIGR00924">
    <property type="entry name" value="yjdL_sub1_fam"/>
    <property type="match status" value="1"/>
</dbReference>
<feature type="transmembrane region" description="Helical" evidence="10">
    <location>
        <begin position="257"/>
        <end position="277"/>
    </location>
</feature>
<accession>A0A2X3C819</accession>
<feature type="transmembrane region" description="Helical" evidence="10">
    <location>
        <begin position="150"/>
        <end position="167"/>
    </location>
</feature>
<feature type="transmembrane region" description="Helical" evidence="10">
    <location>
        <begin position="323"/>
        <end position="343"/>
    </location>
</feature>
<dbReference type="GO" id="GO:0006857">
    <property type="term" value="P:oligopeptide transport"/>
    <property type="evidence" value="ECO:0007669"/>
    <property type="project" value="InterPro"/>
</dbReference>
<dbReference type="EMBL" id="UAWN01000004">
    <property type="protein sequence ID" value="SQC09051.1"/>
    <property type="molecule type" value="Genomic_DNA"/>
</dbReference>
<evidence type="ECO:0000256" key="4">
    <source>
        <dbReference type="ARBA" id="ARBA00022692"/>
    </source>
</evidence>
<sequence>MTLGHVVLGVESTSAWSLYVALAIIICGYGLFKSNISCLLGELYAHDDPRRDGGFSLLYAAGNVGSIAAPIACGLAAQWYGWHIGFALAGIGMFIGLMIFLSGSRHFRHTRGVDKPALRAVKFVLPTWGWLLVMLCLAPVFFTLLLQNNWSGYLLAIVCLFAAQMVARIMIKAPEHRRALWQIVLLMLAGTLFWVLAQQGGSSISLFIDHFVNRRLLNWDVPTALFQSVNAIAVMAAGVVLAWLMRPEGSVRSVLRVWLKFSFGLLLMGGGFMLLALNARHGAADGQASMGMMVAGLAMMGFAELFIDPVAMAQITRLNMPGVTGVLTGIYMLATGAVANWLAGVVAQQTTESQISDTAIAAYQHFFAQMGEWTLGCVAVMVIIAFAAACSVGKRRAAAGEITGGGA</sequence>
<gene>
    <name evidence="11" type="primary">yjdL_2</name>
    <name evidence="11" type="ORF">NCTC9128_01008</name>
</gene>
<dbReference type="Proteomes" id="UP000251088">
    <property type="component" value="Unassembled WGS sequence"/>
</dbReference>
<reference evidence="11 12" key="1">
    <citation type="submission" date="2018-06" db="EMBL/GenBank/DDBJ databases">
        <authorList>
            <consortium name="Pathogen Informatics"/>
            <person name="Doyle S."/>
        </authorList>
    </citation>
    <scope>NUCLEOTIDE SEQUENCE [LARGE SCALE GENOMIC DNA]</scope>
    <source>
        <strain evidence="11 12">NCTC9128</strain>
    </source>
</reference>
<comment type="subcellular location">
    <subcellularLocation>
        <location evidence="1">Cell membrane</location>
        <topology evidence="1">Multi-pass membrane protein</topology>
    </subcellularLocation>
    <subcellularLocation>
        <location evidence="9">Membrane</location>
        <topology evidence="9">Multi-pass membrane protein</topology>
    </subcellularLocation>
</comment>